<keyword evidence="2 7" id="KW-0813">Transport</keyword>
<evidence type="ECO:0000256" key="6">
    <source>
        <dbReference type="ARBA" id="ARBA00023136"/>
    </source>
</evidence>
<evidence type="ECO:0000256" key="3">
    <source>
        <dbReference type="ARBA" id="ARBA00022475"/>
    </source>
</evidence>
<dbReference type="AlphaFoldDB" id="A0A178HWQ0"/>
<keyword evidence="10" id="KW-1185">Reference proteome</keyword>
<feature type="transmembrane region" description="Helical" evidence="7">
    <location>
        <begin position="188"/>
        <end position="207"/>
    </location>
</feature>
<dbReference type="CDD" id="cd06261">
    <property type="entry name" value="TM_PBP2"/>
    <property type="match status" value="1"/>
</dbReference>
<evidence type="ECO:0000256" key="5">
    <source>
        <dbReference type="ARBA" id="ARBA00022989"/>
    </source>
</evidence>
<feature type="transmembrane region" description="Helical" evidence="7">
    <location>
        <begin position="96"/>
        <end position="118"/>
    </location>
</feature>
<evidence type="ECO:0000256" key="7">
    <source>
        <dbReference type="RuleBase" id="RU363032"/>
    </source>
</evidence>
<dbReference type="Proteomes" id="UP000078389">
    <property type="component" value="Unassembled WGS sequence"/>
</dbReference>
<dbReference type="Pfam" id="PF19300">
    <property type="entry name" value="BPD_transp_1_N"/>
    <property type="match status" value="1"/>
</dbReference>
<dbReference type="InterPro" id="IPR045621">
    <property type="entry name" value="BPD_transp_1_N"/>
</dbReference>
<dbReference type="GO" id="GO:0055085">
    <property type="term" value="P:transmembrane transport"/>
    <property type="evidence" value="ECO:0007669"/>
    <property type="project" value="InterPro"/>
</dbReference>
<gene>
    <name evidence="9" type="ORF">A3840_10880</name>
</gene>
<protein>
    <submittedName>
        <fullName evidence="9">ABC transporter permease</fullName>
    </submittedName>
</protein>
<keyword evidence="4 7" id="KW-0812">Transmembrane</keyword>
<proteinExistence type="inferred from homology"/>
<dbReference type="InterPro" id="IPR000515">
    <property type="entry name" value="MetI-like"/>
</dbReference>
<dbReference type="PANTHER" id="PTHR43163:SF2">
    <property type="entry name" value="ABC TRANSPORTER PERMEASE PROTEIN"/>
    <property type="match status" value="1"/>
</dbReference>
<evidence type="ECO:0000259" key="8">
    <source>
        <dbReference type="PROSITE" id="PS50928"/>
    </source>
</evidence>
<evidence type="ECO:0000313" key="10">
    <source>
        <dbReference type="Proteomes" id="UP000078389"/>
    </source>
</evidence>
<dbReference type="Gene3D" id="1.10.3720.10">
    <property type="entry name" value="MetI-like"/>
    <property type="match status" value="1"/>
</dbReference>
<feature type="transmembrane region" description="Helical" evidence="7">
    <location>
        <begin position="12"/>
        <end position="30"/>
    </location>
</feature>
<dbReference type="OrthoDB" id="9805855at2"/>
<dbReference type="PANTHER" id="PTHR43163">
    <property type="entry name" value="DIPEPTIDE TRANSPORT SYSTEM PERMEASE PROTEIN DPPB-RELATED"/>
    <property type="match status" value="1"/>
</dbReference>
<sequence length="326" mass="35763">MLRYTLRRVLQAIFVMLSVGFISFSMFTFVGDPILHMIGTEGTAADREALRNALGLNDPLIVQYVSFLGKMLTGDFGISYRLSMPVSDLIVERLPATLELAACAIALSIIIGIPLGIFTAIRRKSWVSQGILMGSLVGVSLPTFVIGMFLILIFSVNLGWLPAFGRGETAMVGNWSTGFLTTSGLRSLILPSIMLAFFQTTLIIRLVRAEMLEVLEQEYIRFARARGLSDRVIWFGEALKNTLVPVMTIVGLQMGSVIAFSIITETVFQWPGLGLLFIQAVENADIPVLATYLVLVSAFFVGLNLLVDLLYYLVDPRLRGGQGAPK</sequence>
<dbReference type="Pfam" id="PF00528">
    <property type="entry name" value="BPD_transp_1"/>
    <property type="match status" value="1"/>
</dbReference>
<keyword evidence="3" id="KW-1003">Cell membrane</keyword>
<feature type="domain" description="ABC transmembrane type-1" evidence="8">
    <location>
        <begin position="94"/>
        <end position="311"/>
    </location>
</feature>
<feature type="transmembrane region" description="Helical" evidence="7">
    <location>
        <begin position="289"/>
        <end position="314"/>
    </location>
</feature>
<dbReference type="PROSITE" id="PS50928">
    <property type="entry name" value="ABC_TM1"/>
    <property type="match status" value="1"/>
</dbReference>
<organism evidence="9 10">
    <name type="scientific">Devosia elaeis</name>
    <dbReference type="NCBI Taxonomy" id="1770058"/>
    <lineage>
        <taxon>Bacteria</taxon>
        <taxon>Pseudomonadati</taxon>
        <taxon>Pseudomonadota</taxon>
        <taxon>Alphaproteobacteria</taxon>
        <taxon>Hyphomicrobiales</taxon>
        <taxon>Devosiaceae</taxon>
        <taxon>Devosia</taxon>
    </lineage>
</organism>
<dbReference type="STRING" id="1770058.A3840_10880"/>
<dbReference type="InterPro" id="IPR035906">
    <property type="entry name" value="MetI-like_sf"/>
</dbReference>
<dbReference type="SUPFAM" id="SSF161098">
    <property type="entry name" value="MetI-like"/>
    <property type="match status" value="1"/>
</dbReference>
<comment type="caution">
    <text evidence="9">The sequence shown here is derived from an EMBL/GenBank/DDBJ whole genome shotgun (WGS) entry which is preliminary data.</text>
</comment>
<dbReference type="GO" id="GO:0005886">
    <property type="term" value="C:plasma membrane"/>
    <property type="evidence" value="ECO:0007669"/>
    <property type="project" value="UniProtKB-SubCell"/>
</dbReference>
<keyword evidence="5 7" id="KW-1133">Transmembrane helix</keyword>
<dbReference type="EMBL" id="LVVY01000086">
    <property type="protein sequence ID" value="OAM77129.1"/>
    <property type="molecule type" value="Genomic_DNA"/>
</dbReference>
<comment type="subcellular location">
    <subcellularLocation>
        <location evidence="1 7">Cell membrane</location>
        <topology evidence="1 7">Multi-pass membrane protein</topology>
    </subcellularLocation>
</comment>
<evidence type="ECO:0000313" key="9">
    <source>
        <dbReference type="EMBL" id="OAM77129.1"/>
    </source>
</evidence>
<accession>A0A178HWQ0</accession>
<evidence type="ECO:0000256" key="1">
    <source>
        <dbReference type="ARBA" id="ARBA00004651"/>
    </source>
</evidence>
<evidence type="ECO:0000256" key="4">
    <source>
        <dbReference type="ARBA" id="ARBA00022692"/>
    </source>
</evidence>
<feature type="transmembrane region" description="Helical" evidence="7">
    <location>
        <begin position="243"/>
        <end position="263"/>
    </location>
</feature>
<feature type="transmembrane region" description="Helical" evidence="7">
    <location>
        <begin position="130"/>
        <end position="154"/>
    </location>
</feature>
<reference evidence="9 10" key="1">
    <citation type="submission" date="2016-03" db="EMBL/GenBank/DDBJ databases">
        <title>Genome sequencing of Devosia sp. S37.</title>
        <authorList>
            <person name="Mohd Nor M."/>
        </authorList>
    </citation>
    <scope>NUCLEOTIDE SEQUENCE [LARGE SCALE GENOMIC DNA]</scope>
    <source>
        <strain evidence="9 10">S37</strain>
    </source>
</reference>
<evidence type="ECO:0000256" key="2">
    <source>
        <dbReference type="ARBA" id="ARBA00022448"/>
    </source>
</evidence>
<dbReference type="RefSeq" id="WP_067456178.1">
    <property type="nucleotide sequence ID" value="NZ_LVVY01000086.1"/>
</dbReference>
<keyword evidence="6 7" id="KW-0472">Membrane</keyword>
<comment type="similarity">
    <text evidence="7">Belongs to the binding-protein-dependent transport system permease family.</text>
</comment>
<name>A0A178HWQ0_9HYPH</name>